<name>A0A8X6RNL3_TRICX</name>
<organism evidence="2 3">
    <name type="scientific">Trichonephila clavipes</name>
    <name type="common">Golden silk orbweaver</name>
    <name type="synonym">Nephila clavipes</name>
    <dbReference type="NCBI Taxonomy" id="2585209"/>
    <lineage>
        <taxon>Eukaryota</taxon>
        <taxon>Metazoa</taxon>
        <taxon>Ecdysozoa</taxon>
        <taxon>Arthropoda</taxon>
        <taxon>Chelicerata</taxon>
        <taxon>Arachnida</taxon>
        <taxon>Araneae</taxon>
        <taxon>Araneomorphae</taxon>
        <taxon>Entelegynae</taxon>
        <taxon>Araneoidea</taxon>
        <taxon>Nephilidae</taxon>
        <taxon>Trichonephila</taxon>
    </lineage>
</organism>
<protein>
    <submittedName>
        <fullName evidence="2">Uncharacterized protein</fullName>
    </submittedName>
</protein>
<reference evidence="2" key="1">
    <citation type="submission" date="2020-08" db="EMBL/GenBank/DDBJ databases">
        <title>Multicomponent nature underlies the extraordinary mechanical properties of spider dragline silk.</title>
        <authorList>
            <person name="Kono N."/>
            <person name="Nakamura H."/>
            <person name="Mori M."/>
            <person name="Yoshida Y."/>
            <person name="Ohtoshi R."/>
            <person name="Malay A.D."/>
            <person name="Moran D.A.P."/>
            <person name="Tomita M."/>
            <person name="Numata K."/>
            <person name="Arakawa K."/>
        </authorList>
    </citation>
    <scope>NUCLEOTIDE SEQUENCE</scope>
</reference>
<sequence length="77" mass="8978">MRVTVSLARFHPNFEGEHPGGGQRPPIPLPLPPTSQEDLRFNRYLEYIMPQRHSSLANIHAFCRIQTQTLWHSVQHH</sequence>
<evidence type="ECO:0000256" key="1">
    <source>
        <dbReference type="SAM" id="MobiDB-lite"/>
    </source>
</evidence>
<dbReference type="EMBL" id="BMAU01021201">
    <property type="protein sequence ID" value="GFX98183.1"/>
    <property type="molecule type" value="Genomic_DNA"/>
</dbReference>
<evidence type="ECO:0000313" key="2">
    <source>
        <dbReference type="EMBL" id="GFX98183.1"/>
    </source>
</evidence>
<accession>A0A8X6RNL3</accession>
<comment type="caution">
    <text evidence="2">The sequence shown here is derived from an EMBL/GenBank/DDBJ whole genome shotgun (WGS) entry which is preliminary data.</text>
</comment>
<proteinExistence type="predicted"/>
<dbReference type="Proteomes" id="UP000887159">
    <property type="component" value="Unassembled WGS sequence"/>
</dbReference>
<dbReference type="AlphaFoldDB" id="A0A8X6RNL3"/>
<evidence type="ECO:0000313" key="3">
    <source>
        <dbReference type="Proteomes" id="UP000887159"/>
    </source>
</evidence>
<keyword evidence="3" id="KW-1185">Reference proteome</keyword>
<feature type="region of interest" description="Disordered" evidence="1">
    <location>
        <begin position="11"/>
        <end position="33"/>
    </location>
</feature>
<gene>
    <name evidence="2" type="ORF">TNCV_4908261</name>
</gene>